<sequence length="88" mass="9597">MIFLNTNIEIRLWSTDSLSDATSANIIYNKPDGQSGKWTASILNGAIVYNTELADLDTAGEWQLQGEVFSSGLKRLTSITTMIVSKGI</sequence>
<protein>
    <submittedName>
        <fullName evidence="1">Uncharacterized protein</fullName>
    </submittedName>
</protein>
<name>A0A6J5KV19_9CAUD</name>
<reference evidence="1" key="1">
    <citation type="submission" date="2020-04" db="EMBL/GenBank/DDBJ databases">
        <authorList>
            <person name="Chiriac C."/>
            <person name="Salcher M."/>
            <person name="Ghai R."/>
            <person name="Kavagutti S V."/>
        </authorList>
    </citation>
    <scope>NUCLEOTIDE SEQUENCE</scope>
</reference>
<evidence type="ECO:0000313" key="1">
    <source>
        <dbReference type="EMBL" id="CAB4126244.1"/>
    </source>
</evidence>
<dbReference type="EMBL" id="LR796194">
    <property type="protein sequence ID" value="CAB4126244.1"/>
    <property type="molecule type" value="Genomic_DNA"/>
</dbReference>
<accession>A0A6J5KV19</accession>
<proteinExistence type="predicted"/>
<gene>
    <name evidence="2" type="ORF">UFOVP153_4</name>
    <name evidence="1" type="ORF">UFOVP69_54</name>
</gene>
<organism evidence="1">
    <name type="scientific">uncultured Caudovirales phage</name>
    <dbReference type="NCBI Taxonomy" id="2100421"/>
    <lineage>
        <taxon>Viruses</taxon>
        <taxon>Duplodnaviria</taxon>
        <taxon>Heunggongvirae</taxon>
        <taxon>Uroviricota</taxon>
        <taxon>Caudoviricetes</taxon>
        <taxon>Peduoviridae</taxon>
        <taxon>Maltschvirus</taxon>
        <taxon>Maltschvirus maltsch</taxon>
    </lineage>
</organism>
<evidence type="ECO:0000313" key="2">
    <source>
        <dbReference type="EMBL" id="CAB5170138.1"/>
    </source>
</evidence>
<dbReference type="EMBL" id="LR798204">
    <property type="protein sequence ID" value="CAB5170138.1"/>
    <property type="molecule type" value="Genomic_DNA"/>
</dbReference>